<sequence length="286" mass="30950">MRNPKISVPSVWATGQLQPRRQRSSAYVAGNRHPAKMWPAIARTAIERYSRPGEVVLDPMAGVGTSLVEAILAGRCAYGVDLEAEWVAHARANVAAALKTRRGQWGEVFQGDAGDLASMLDGKRLKAPVDMVLTSPPYGAVTHGQPDTARVTGGAIRNRNHRYAEGKTAAESLATSSLPRLSSGLERVFAGCYLALKPGGHMVVTARPFTDAGRLVDFPSLVVRAGLATGFDLADRCVALLSRWDGAVLRPHATFFHLTNTRNLRAQGKRVVLRAHEDVLVFRTPR</sequence>
<feature type="domain" description="DNA methylase N-4/N-6" evidence="4">
    <location>
        <begin position="10"/>
        <end position="89"/>
    </location>
</feature>
<gene>
    <name evidence="5" type="ORF">O1R50_08865</name>
</gene>
<reference evidence="5" key="1">
    <citation type="submission" date="2022-12" db="EMBL/GenBank/DDBJ databases">
        <title>Gycomyces niveus sp.nov.,a novel actinomycete isolated from soil in Shouguan.</title>
        <authorList>
            <person name="Yang X."/>
        </authorList>
    </citation>
    <scope>NUCLEOTIDE SEQUENCE</scope>
    <source>
        <strain evidence="5">NEAU-A15</strain>
    </source>
</reference>
<dbReference type="AlphaFoldDB" id="A0A9X3P8U4"/>
<comment type="caution">
    <text evidence="5">The sequence shown here is derived from an EMBL/GenBank/DDBJ whole genome shotgun (WGS) entry which is preliminary data.</text>
</comment>
<dbReference type="Gene3D" id="3.40.50.150">
    <property type="entry name" value="Vaccinia Virus protein VP39"/>
    <property type="match status" value="2"/>
</dbReference>
<dbReference type="PANTHER" id="PTHR14911:SF13">
    <property type="entry name" value="TRNA (GUANINE(6)-N2)-METHYLTRANSFERASE THUMP3"/>
    <property type="match status" value="1"/>
</dbReference>
<dbReference type="RefSeq" id="WP_270109607.1">
    <property type="nucleotide sequence ID" value="NZ_JAPZVP010000006.1"/>
</dbReference>
<evidence type="ECO:0000313" key="6">
    <source>
        <dbReference type="Proteomes" id="UP001146067"/>
    </source>
</evidence>
<dbReference type="PANTHER" id="PTHR14911">
    <property type="entry name" value="THUMP DOMAIN-CONTAINING"/>
    <property type="match status" value="1"/>
</dbReference>
<dbReference type="PRINTS" id="PR00508">
    <property type="entry name" value="S21N4MTFRASE"/>
</dbReference>
<keyword evidence="6" id="KW-1185">Reference proteome</keyword>
<name>A0A9X3P8U4_9ACTN</name>
<dbReference type="Pfam" id="PF01555">
    <property type="entry name" value="N6_N4_Mtase"/>
    <property type="match status" value="1"/>
</dbReference>
<comment type="similarity">
    <text evidence="3">Belongs to the N(4)/N(6)-methyltransferase family.</text>
</comment>
<evidence type="ECO:0000256" key="1">
    <source>
        <dbReference type="ARBA" id="ARBA00022603"/>
    </source>
</evidence>
<dbReference type="GO" id="GO:0003677">
    <property type="term" value="F:DNA binding"/>
    <property type="evidence" value="ECO:0007669"/>
    <property type="project" value="InterPro"/>
</dbReference>
<dbReference type="GO" id="GO:0008170">
    <property type="term" value="F:N-methyltransferase activity"/>
    <property type="evidence" value="ECO:0007669"/>
    <property type="project" value="InterPro"/>
</dbReference>
<accession>A0A9X3P8U4</accession>
<protein>
    <recommendedName>
        <fullName evidence="3">Methyltransferase</fullName>
        <ecNumber evidence="3">2.1.1.-</ecNumber>
    </recommendedName>
</protein>
<dbReference type="EMBL" id="JAPZVP010000006">
    <property type="protein sequence ID" value="MDA1359731.1"/>
    <property type="molecule type" value="Genomic_DNA"/>
</dbReference>
<dbReference type="GO" id="GO:0030488">
    <property type="term" value="P:tRNA methylation"/>
    <property type="evidence" value="ECO:0007669"/>
    <property type="project" value="TreeGrafter"/>
</dbReference>
<dbReference type="InterPro" id="IPR029063">
    <property type="entry name" value="SAM-dependent_MTases_sf"/>
</dbReference>
<evidence type="ECO:0000313" key="5">
    <source>
        <dbReference type="EMBL" id="MDA1359731.1"/>
    </source>
</evidence>
<evidence type="ECO:0000256" key="3">
    <source>
        <dbReference type="RuleBase" id="RU362026"/>
    </source>
</evidence>
<dbReference type="Proteomes" id="UP001146067">
    <property type="component" value="Unassembled WGS sequence"/>
</dbReference>
<organism evidence="5 6">
    <name type="scientific">Glycomyces luteolus</name>
    <dbReference type="NCBI Taxonomy" id="2670330"/>
    <lineage>
        <taxon>Bacteria</taxon>
        <taxon>Bacillati</taxon>
        <taxon>Actinomycetota</taxon>
        <taxon>Actinomycetes</taxon>
        <taxon>Glycomycetales</taxon>
        <taxon>Glycomycetaceae</taxon>
        <taxon>Glycomyces</taxon>
    </lineage>
</organism>
<evidence type="ECO:0000259" key="4">
    <source>
        <dbReference type="Pfam" id="PF01555"/>
    </source>
</evidence>
<dbReference type="GO" id="GO:0016423">
    <property type="term" value="F:tRNA (guanine) methyltransferase activity"/>
    <property type="evidence" value="ECO:0007669"/>
    <property type="project" value="TreeGrafter"/>
</dbReference>
<dbReference type="InterPro" id="IPR002941">
    <property type="entry name" value="DNA_methylase_N4/N6"/>
</dbReference>
<evidence type="ECO:0000256" key="2">
    <source>
        <dbReference type="ARBA" id="ARBA00022679"/>
    </source>
</evidence>
<dbReference type="SUPFAM" id="SSF53335">
    <property type="entry name" value="S-adenosyl-L-methionine-dependent methyltransferases"/>
    <property type="match status" value="1"/>
</dbReference>
<keyword evidence="2" id="KW-0808">Transferase</keyword>
<dbReference type="InterPro" id="IPR001091">
    <property type="entry name" value="RM_Methyltransferase"/>
</dbReference>
<dbReference type="EC" id="2.1.1.-" evidence="3"/>
<keyword evidence="1 5" id="KW-0489">Methyltransferase</keyword>
<proteinExistence type="inferred from homology"/>